<dbReference type="EMBL" id="CAINUL010000015">
    <property type="protein sequence ID" value="CAD0112935.1"/>
    <property type="molecule type" value="Genomic_DNA"/>
</dbReference>
<evidence type="ECO:0000256" key="13">
    <source>
        <dbReference type="ARBA" id="ARBA00023242"/>
    </source>
</evidence>
<feature type="region of interest" description="Disordered" evidence="16">
    <location>
        <begin position="357"/>
        <end position="379"/>
    </location>
</feature>
<feature type="region of interest" description="Disordered" evidence="16">
    <location>
        <begin position="392"/>
        <end position="449"/>
    </location>
</feature>
<dbReference type="AlphaFoldDB" id="A0A9N8KL64"/>
<feature type="compositionally biased region" description="Basic and acidic residues" evidence="16">
    <location>
        <begin position="636"/>
        <end position="648"/>
    </location>
</feature>
<feature type="compositionally biased region" description="Polar residues" evidence="16">
    <location>
        <begin position="367"/>
        <end position="379"/>
    </location>
</feature>
<feature type="region of interest" description="Disordered" evidence="16">
    <location>
        <begin position="626"/>
        <end position="823"/>
    </location>
</feature>
<evidence type="ECO:0000256" key="8">
    <source>
        <dbReference type="ARBA" id="ARBA00022776"/>
    </source>
</evidence>
<keyword evidence="7 17" id="KW-0812">Transmembrane</keyword>
<keyword evidence="6" id="KW-0132">Cell division</keyword>
<feature type="region of interest" description="Disordered" evidence="16">
    <location>
        <begin position="244"/>
        <end position="270"/>
    </location>
</feature>
<keyword evidence="4" id="KW-0813">Transport</keyword>
<feature type="region of interest" description="Disordered" evidence="16">
    <location>
        <begin position="491"/>
        <end position="585"/>
    </location>
</feature>
<keyword evidence="9" id="KW-0995">Kinetochore</keyword>
<comment type="subcellular location">
    <subcellularLocation>
        <location evidence="3">Chromosome</location>
        <location evidence="3">Centromere</location>
        <location evidence="3">Kinetochore</location>
    </subcellularLocation>
    <subcellularLocation>
        <location evidence="2">Membrane</location>
    </subcellularLocation>
    <subcellularLocation>
        <location evidence="1">Nucleus</location>
    </subcellularLocation>
</comment>
<feature type="transmembrane region" description="Helical" evidence="17">
    <location>
        <begin position="181"/>
        <end position="202"/>
    </location>
</feature>
<reference evidence="19" key="1">
    <citation type="submission" date="2020-06" db="EMBL/GenBank/DDBJ databases">
        <authorList>
            <person name="Onetto C."/>
        </authorList>
    </citation>
    <scope>NUCLEOTIDE SEQUENCE</scope>
</reference>
<feature type="compositionally biased region" description="Polar residues" evidence="16">
    <location>
        <begin position="775"/>
        <end position="793"/>
    </location>
</feature>
<protein>
    <recommendedName>
        <fullName evidence="18">Cytochrome b561 domain-containing protein</fullName>
    </recommendedName>
</protein>
<dbReference type="CDD" id="cd08760">
    <property type="entry name" value="Cyt_b561_FRRS1_like"/>
    <property type="match status" value="1"/>
</dbReference>
<dbReference type="GO" id="GO:0000444">
    <property type="term" value="C:MIS12/MIND type complex"/>
    <property type="evidence" value="ECO:0007669"/>
    <property type="project" value="InterPro"/>
</dbReference>
<feature type="compositionally biased region" description="Low complexity" evidence="16">
    <location>
        <begin position="729"/>
        <end position="743"/>
    </location>
</feature>
<evidence type="ECO:0000256" key="15">
    <source>
        <dbReference type="ARBA" id="ARBA00023328"/>
    </source>
</evidence>
<feature type="compositionally biased region" description="Basic and acidic residues" evidence="16">
    <location>
        <begin position="491"/>
        <end position="510"/>
    </location>
</feature>
<evidence type="ECO:0000256" key="10">
    <source>
        <dbReference type="ARBA" id="ARBA00022982"/>
    </source>
</evidence>
<feature type="transmembrane region" description="Helical" evidence="17">
    <location>
        <begin position="71"/>
        <end position="96"/>
    </location>
</feature>
<evidence type="ECO:0000313" key="19">
    <source>
        <dbReference type="EMBL" id="CAD0112935.1"/>
    </source>
</evidence>
<dbReference type="PROSITE" id="PS50939">
    <property type="entry name" value="CYTOCHROME_B561"/>
    <property type="match status" value="1"/>
</dbReference>
<dbReference type="InterPro" id="IPR007128">
    <property type="entry name" value="PMF1/Nnf1"/>
</dbReference>
<keyword evidence="13" id="KW-0539">Nucleus</keyword>
<proteinExistence type="predicted"/>
<evidence type="ECO:0000256" key="5">
    <source>
        <dbReference type="ARBA" id="ARBA00022454"/>
    </source>
</evidence>
<evidence type="ECO:0000259" key="18">
    <source>
        <dbReference type="PROSITE" id="PS50939"/>
    </source>
</evidence>
<keyword evidence="12 17" id="KW-0472">Membrane</keyword>
<evidence type="ECO:0000256" key="9">
    <source>
        <dbReference type="ARBA" id="ARBA00022838"/>
    </source>
</evidence>
<accession>A0A9N8KL64</accession>
<dbReference type="PANTHER" id="PTHR15459:SF2">
    <property type="entry name" value="CYTOCHROME B561 DOMAIN-CONTAINING PROTEIN"/>
    <property type="match status" value="1"/>
</dbReference>
<dbReference type="OrthoDB" id="19261at2759"/>
<evidence type="ECO:0000256" key="14">
    <source>
        <dbReference type="ARBA" id="ARBA00023306"/>
    </source>
</evidence>
<dbReference type="Pfam" id="PF03188">
    <property type="entry name" value="Cytochrom_B561"/>
    <property type="match status" value="1"/>
</dbReference>
<evidence type="ECO:0000256" key="16">
    <source>
        <dbReference type="SAM" id="MobiDB-lite"/>
    </source>
</evidence>
<dbReference type="GO" id="GO:0007059">
    <property type="term" value="P:chromosome segregation"/>
    <property type="evidence" value="ECO:0007669"/>
    <property type="project" value="TreeGrafter"/>
</dbReference>
<feature type="region of interest" description="Disordered" evidence="16">
    <location>
        <begin position="293"/>
        <end position="314"/>
    </location>
</feature>
<evidence type="ECO:0000256" key="7">
    <source>
        <dbReference type="ARBA" id="ARBA00022692"/>
    </source>
</evidence>
<feature type="compositionally biased region" description="Basic and acidic residues" evidence="16">
    <location>
        <begin position="674"/>
        <end position="699"/>
    </location>
</feature>
<feature type="transmembrane region" description="Helical" evidence="17">
    <location>
        <begin position="108"/>
        <end position="129"/>
    </location>
</feature>
<keyword evidence="5" id="KW-0158">Chromosome</keyword>
<organism evidence="19 20">
    <name type="scientific">Aureobasidium uvarum</name>
    <dbReference type="NCBI Taxonomy" id="2773716"/>
    <lineage>
        <taxon>Eukaryota</taxon>
        <taxon>Fungi</taxon>
        <taxon>Dikarya</taxon>
        <taxon>Ascomycota</taxon>
        <taxon>Pezizomycotina</taxon>
        <taxon>Dothideomycetes</taxon>
        <taxon>Dothideomycetidae</taxon>
        <taxon>Dothideales</taxon>
        <taxon>Saccotheciaceae</taxon>
        <taxon>Aureobasidium</taxon>
    </lineage>
</organism>
<keyword evidence="15" id="KW-0137">Centromere</keyword>
<gene>
    <name evidence="19" type="ORF">AWRI4620_LOCUS7190</name>
</gene>
<keyword evidence="11 17" id="KW-1133">Transmembrane helix</keyword>
<dbReference type="Gene3D" id="1.20.120.1770">
    <property type="match status" value="1"/>
</dbReference>
<evidence type="ECO:0000256" key="1">
    <source>
        <dbReference type="ARBA" id="ARBA00004123"/>
    </source>
</evidence>
<dbReference type="GO" id="GO:0005634">
    <property type="term" value="C:nucleus"/>
    <property type="evidence" value="ECO:0007669"/>
    <property type="project" value="UniProtKB-SubCell"/>
</dbReference>
<evidence type="ECO:0000256" key="6">
    <source>
        <dbReference type="ARBA" id="ARBA00022618"/>
    </source>
</evidence>
<dbReference type="GO" id="GO:0051301">
    <property type="term" value="P:cell division"/>
    <property type="evidence" value="ECO:0007669"/>
    <property type="project" value="UniProtKB-KW"/>
</dbReference>
<evidence type="ECO:0000256" key="2">
    <source>
        <dbReference type="ARBA" id="ARBA00004370"/>
    </source>
</evidence>
<feature type="compositionally biased region" description="Polar residues" evidence="16">
    <location>
        <begin position="560"/>
        <end position="572"/>
    </location>
</feature>
<feature type="compositionally biased region" description="Low complexity" evidence="16">
    <location>
        <begin position="656"/>
        <end position="671"/>
    </location>
</feature>
<evidence type="ECO:0000313" key="20">
    <source>
        <dbReference type="Proteomes" id="UP000745764"/>
    </source>
</evidence>
<keyword evidence="14" id="KW-0131">Cell cycle</keyword>
<sequence length="823" mass="90435">MSTDGISAPGSSVYDSSTMFVGDGTWISTKNTFLLPNLQGLNFATMQLNSEIAQTWLASRFSALPQYHRLIIGHGVVAALVFLLIVPSAIFVARFYYRNPRLALRLHIYLQILTVALITVVLILGWFAVGPERSLSNPHHGIGVALYTLVLVQFFGGALIHRIEKGKSRWKIPLKLMLHQWLGRAIALLGLAQIPLGMTLYGSPRYLFILYALAVFALIVLYFVLCYIYQPVADYDDYSSYTSGPTRTEITDDRRTGRTRRTVSTGSNASHHGLRNTAFFGAGLAGLAALRRRSQSRRVQTSDRAKIPSHRSYPSSSYIEEEKIIESRPRGNTWRNRLLGAGAGLGAYHGLKRAFSRRQPQDEESYAGSSYAPTVGGNQTVNRVDVMRVQGGEAPLSPEPQRITRSDRASTVPVTAPLTQPLRSRTSRDSFSSYDSRSSFEDDQPSRPIKVAEPGIIAGIGSMGLLGYFREKRKQSQLKKDNVRVVDMRQQERHNAERINRANSRRYTDRNRHRSSSIADTEATHDLGFAGSNPELSRHHLPAGNMPPLPASAATLPASNQYSTTRLSNNDGPATLTPPMVGPAYPTQPGPVSMPEGAIIPDASRLARSNNISRIHLPAEPIAAGPVAVNTSHSPSRPDYHERPEHHHNAMSQMKATNSPTSVASPPVSVKVKMHNDGRHVTLRRLNEDEAAAEREARRRERRQRRRRAESLSSGVEDESTRYRRAQGAVPSANSAARPPASSHADELNLPPMQGPPPVPVHSTGMSPVNMAPSGMTSGIGSHGTYDTGTGTDLSAFDTNRKRRRAERAAQRSANQGARVEFS</sequence>
<keyword evidence="20" id="KW-1185">Reference proteome</keyword>
<evidence type="ECO:0000256" key="3">
    <source>
        <dbReference type="ARBA" id="ARBA00004629"/>
    </source>
</evidence>
<feature type="domain" description="Cytochrome b561" evidence="18">
    <location>
        <begin position="37"/>
        <end position="232"/>
    </location>
</feature>
<feature type="transmembrane region" description="Helical" evidence="17">
    <location>
        <begin position="208"/>
        <end position="229"/>
    </location>
</feature>
<dbReference type="PANTHER" id="PTHR15459">
    <property type="entry name" value="POLYAMINE-MODULATED FACTOR 1"/>
    <property type="match status" value="1"/>
</dbReference>
<evidence type="ECO:0000256" key="4">
    <source>
        <dbReference type="ARBA" id="ARBA00022448"/>
    </source>
</evidence>
<feature type="transmembrane region" description="Helical" evidence="17">
    <location>
        <begin position="141"/>
        <end position="160"/>
    </location>
</feature>
<keyword evidence="10" id="KW-0249">Electron transport</keyword>
<name>A0A9N8KL64_9PEZI</name>
<dbReference type="SMART" id="SM00665">
    <property type="entry name" value="B561"/>
    <property type="match status" value="1"/>
</dbReference>
<evidence type="ECO:0000256" key="11">
    <source>
        <dbReference type="ARBA" id="ARBA00022989"/>
    </source>
</evidence>
<evidence type="ECO:0000256" key="12">
    <source>
        <dbReference type="ARBA" id="ARBA00023136"/>
    </source>
</evidence>
<comment type="caution">
    <text evidence="19">The sequence shown here is derived from an EMBL/GenBank/DDBJ whole genome shotgun (WGS) entry which is preliminary data.</text>
</comment>
<evidence type="ECO:0000256" key="17">
    <source>
        <dbReference type="SAM" id="Phobius"/>
    </source>
</evidence>
<dbReference type="GO" id="GO:0016020">
    <property type="term" value="C:membrane"/>
    <property type="evidence" value="ECO:0007669"/>
    <property type="project" value="UniProtKB-SubCell"/>
</dbReference>
<dbReference type="Proteomes" id="UP000745764">
    <property type="component" value="Unassembled WGS sequence"/>
</dbReference>
<keyword evidence="8" id="KW-0498">Mitosis</keyword>
<dbReference type="InterPro" id="IPR006593">
    <property type="entry name" value="Cyt_b561/ferric_Rdtase_TM"/>
</dbReference>